<reference evidence="14" key="2">
    <citation type="submission" date="2020-05" db="UniProtKB">
        <authorList>
            <consortium name="EnsemblMetazoa"/>
        </authorList>
    </citation>
    <scope>IDENTIFICATION</scope>
    <source>
        <strain evidence="14">wikel</strain>
    </source>
</reference>
<keyword evidence="6 12" id="KW-0040">ANK repeat</keyword>
<dbReference type="SUPFAM" id="SSF48403">
    <property type="entry name" value="Ankyrin repeat"/>
    <property type="match status" value="1"/>
</dbReference>
<dbReference type="PaxDb" id="6945-B7P869"/>
<evidence type="ECO:0000256" key="12">
    <source>
        <dbReference type="PROSITE-ProRule" id="PRU00023"/>
    </source>
</evidence>
<dbReference type="PROSITE" id="PS50297">
    <property type="entry name" value="ANK_REP_REGION"/>
    <property type="match status" value="2"/>
</dbReference>
<keyword evidence="5" id="KW-0638">Presynaptic neurotoxin</keyword>
<dbReference type="HOGENOM" id="CLU_000134_18_0_1"/>
<keyword evidence="8" id="KW-1053">Target membrane</keyword>
<keyword evidence="5" id="KW-0800">Toxin</keyword>
<comment type="similarity">
    <text evidence="9">Belongs to the cationic peptide 01 (latrotoxin) family. 03 (alpha-latrotoxin) subfamily.</text>
</comment>
<evidence type="ECO:0000256" key="11">
    <source>
        <dbReference type="ARBA" id="ARBA00049811"/>
    </source>
</evidence>
<dbReference type="PANTHER" id="PTHR24198:SF165">
    <property type="entry name" value="ANKYRIN REPEAT-CONTAINING PROTEIN-RELATED"/>
    <property type="match status" value="1"/>
</dbReference>
<gene>
    <name evidence="13" type="ORF">IscW_ISCW017470</name>
</gene>
<dbReference type="GO" id="GO:0044231">
    <property type="term" value="C:host cell presynaptic membrane"/>
    <property type="evidence" value="ECO:0007669"/>
    <property type="project" value="UniProtKB-KW"/>
</dbReference>
<dbReference type="Gene3D" id="1.25.40.20">
    <property type="entry name" value="Ankyrin repeat-containing domain"/>
    <property type="match status" value="3"/>
</dbReference>
<dbReference type="PANTHER" id="PTHR24198">
    <property type="entry name" value="ANKYRIN REPEAT AND PROTEIN KINASE DOMAIN-CONTAINING PROTEIN"/>
    <property type="match status" value="1"/>
</dbReference>
<dbReference type="SMART" id="SM00248">
    <property type="entry name" value="ANK"/>
    <property type="match status" value="6"/>
</dbReference>
<feature type="repeat" description="ANK" evidence="12">
    <location>
        <begin position="79"/>
        <end position="111"/>
    </location>
</feature>
<dbReference type="GO" id="GO:0044218">
    <property type="term" value="C:other organism cell membrane"/>
    <property type="evidence" value="ECO:0007669"/>
    <property type="project" value="UniProtKB-KW"/>
</dbReference>
<evidence type="ECO:0000256" key="4">
    <source>
        <dbReference type="ARBA" id="ARBA00022737"/>
    </source>
</evidence>
<evidence type="ECO:0000256" key="1">
    <source>
        <dbReference type="ARBA" id="ARBA00004175"/>
    </source>
</evidence>
<evidence type="ECO:0000313" key="15">
    <source>
        <dbReference type="Proteomes" id="UP000001555"/>
    </source>
</evidence>
<organism>
    <name type="scientific">Ixodes scapularis</name>
    <name type="common">Black-legged tick</name>
    <name type="synonym">Deer tick</name>
    <dbReference type="NCBI Taxonomy" id="6945"/>
    <lineage>
        <taxon>Eukaryota</taxon>
        <taxon>Metazoa</taxon>
        <taxon>Ecdysozoa</taxon>
        <taxon>Arthropoda</taxon>
        <taxon>Chelicerata</taxon>
        <taxon>Arachnida</taxon>
        <taxon>Acari</taxon>
        <taxon>Parasitiformes</taxon>
        <taxon>Ixodida</taxon>
        <taxon>Ixodoidea</taxon>
        <taxon>Ixodidae</taxon>
        <taxon>Ixodinae</taxon>
        <taxon>Ixodes</taxon>
    </lineage>
</organism>
<proteinExistence type="inferred from homology"/>
<dbReference type="GO" id="GO:0016491">
    <property type="term" value="F:oxidoreductase activity"/>
    <property type="evidence" value="ECO:0007669"/>
    <property type="project" value="UniProtKB-KW"/>
</dbReference>
<comment type="subunit">
    <text evidence="10">Homotetramer in membranes.</text>
</comment>
<evidence type="ECO:0000256" key="2">
    <source>
        <dbReference type="ARBA" id="ARBA00022483"/>
    </source>
</evidence>
<keyword evidence="13" id="KW-0560">Oxidoreductase</keyword>
<evidence type="ECO:0000313" key="13">
    <source>
        <dbReference type="EMBL" id="EEC02791.1"/>
    </source>
</evidence>
<evidence type="ECO:0000256" key="8">
    <source>
        <dbReference type="ARBA" id="ARBA00023298"/>
    </source>
</evidence>
<dbReference type="Proteomes" id="UP000001555">
    <property type="component" value="Unassembled WGS sequence"/>
</dbReference>
<dbReference type="VEuPathDB" id="VectorBase:ISCW017470"/>
<evidence type="ECO:0000313" key="14">
    <source>
        <dbReference type="EnsemblMetazoa" id="ISCW017470-PA"/>
    </source>
</evidence>
<evidence type="ECO:0000256" key="6">
    <source>
        <dbReference type="ARBA" id="ARBA00023043"/>
    </source>
</evidence>
<dbReference type="VEuPathDB" id="VectorBase:ISCI017470"/>
<feature type="repeat" description="ANK" evidence="12">
    <location>
        <begin position="250"/>
        <end position="270"/>
    </location>
</feature>
<keyword evidence="15" id="KW-1185">Reference proteome</keyword>
<dbReference type="EMBL" id="DS656359">
    <property type="protein sequence ID" value="EEC02791.1"/>
    <property type="molecule type" value="Genomic_DNA"/>
</dbReference>
<name>B7P869_IXOSC</name>
<keyword evidence="7" id="KW-0472">Membrane</keyword>
<evidence type="ECO:0000256" key="3">
    <source>
        <dbReference type="ARBA" id="ARBA00022537"/>
    </source>
</evidence>
<evidence type="ECO:0000256" key="10">
    <source>
        <dbReference type="ARBA" id="ARBA00049715"/>
    </source>
</evidence>
<evidence type="ECO:0000256" key="9">
    <source>
        <dbReference type="ARBA" id="ARBA00049657"/>
    </source>
</evidence>
<sequence length="270" mass="29279">MSPAEERSPPLGTQNQKASGEYFPLENVAVSVSASGVLQDANGTNKVTALHTCILLGHRTDLKRLLEEGDASIEAKDHFGRTPLFYCVMVDNAQFLSLLLKAKARVDNADNGGQTALHLAARKGLKGCIKLLLAANALWDQKDAEGVTSLHLAASNRRPQGLALLLGQVLRGQVDLQDGHKRTALHWSAQFCNADCIVMLLKEDANVLLQDEEGRTPLHLCASRPDPAAVDCVRLLLECEPSLIRWQDYQGCTALHQAVATGTIQTVDFL</sequence>
<dbReference type="OrthoDB" id="194358at2759"/>
<feature type="non-terminal residue" evidence="13">
    <location>
        <position position="270"/>
    </location>
</feature>
<dbReference type="GO" id="GO:0006887">
    <property type="term" value="P:exocytosis"/>
    <property type="evidence" value="ECO:0007669"/>
    <property type="project" value="UniProtKB-KW"/>
</dbReference>
<accession>B7P869</accession>
<keyword evidence="3" id="KW-1052">Target cell membrane</keyword>
<dbReference type="AlphaFoldDB" id="B7P869"/>
<keyword evidence="5" id="KW-0528">Neurotoxin</keyword>
<comment type="subcellular location">
    <subcellularLocation>
        <location evidence="1">Target cell membrane</location>
    </subcellularLocation>
</comment>
<evidence type="ECO:0000256" key="5">
    <source>
        <dbReference type="ARBA" id="ARBA00023028"/>
    </source>
</evidence>
<feature type="repeat" description="ANK" evidence="12">
    <location>
        <begin position="112"/>
        <end position="144"/>
    </location>
</feature>
<dbReference type="Pfam" id="PF12796">
    <property type="entry name" value="Ank_2"/>
    <property type="match status" value="2"/>
</dbReference>
<dbReference type="PROSITE" id="PS50088">
    <property type="entry name" value="ANK_REPEAT"/>
    <property type="match status" value="3"/>
</dbReference>
<evidence type="ECO:0000256" key="7">
    <source>
        <dbReference type="ARBA" id="ARBA00023136"/>
    </source>
</evidence>
<dbReference type="EMBL" id="ABJB010432579">
    <property type="status" value="NOT_ANNOTATED_CDS"/>
    <property type="molecule type" value="Genomic_DNA"/>
</dbReference>
<dbReference type="VEuPathDB" id="VectorBase:ISCP_029659"/>
<keyword evidence="2" id="KW-0268">Exocytosis</keyword>
<dbReference type="InterPro" id="IPR002110">
    <property type="entry name" value="Ankyrin_rpt"/>
</dbReference>
<reference evidence="13 15" key="1">
    <citation type="submission" date="2008-03" db="EMBL/GenBank/DDBJ databases">
        <title>Annotation of Ixodes scapularis.</title>
        <authorList>
            <consortium name="Ixodes scapularis Genome Project Consortium"/>
            <person name="Caler E."/>
            <person name="Hannick L.I."/>
            <person name="Bidwell S."/>
            <person name="Joardar V."/>
            <person name="Thiagarajan M."/>
            <person name="Amedeo P."/>
            <person name="Galinsky K.J."/>
            <person name="Schobel S."/>
            <person name="Inman J."/>
            <person name="Hostetler J."/>
            <person name="Miller J."/>
            <person name="Hammond M."/>
            <person name="Megy K."/>
            <person name="Lawson D."/>
            <person name="Kodira C."/>
            <person name="Sutton G."/>
            <person name="Meyer J."/>
            <person name="Hill C.A."/>
            <person name="Birren B."/>
            <person name="Nene V."/>
            <person name="Collins F."/>
            <person name="Alarcon-Chaidez F."/>
            <person name="Wikel S."/>
            <person name="Strausberg R."/>
        </authorList>
    </citation>
    <scope>NUCLEOTIDE SEQUENCE [LARGE SCALE GENOMIC DNA]</scope>
    <source>
        <strain evidence="15">Wikel</strain>
        <strain evidence="13">Wikel colony</strain>
    </source>
</reference>
<dbReference type="InterPro" id="IPR036770">
    <property type="entry name" value="Ankyrin_rpt-contain_sf"/>
</dbReference>
<keyword evidence="4" id="KW-0677">Repeat</keyword>
<dbReference type="EnsemblMetazoa" id="ISCW017470-RA">
    <property type="protein sequence ID" value="ISCW017470-PA"/>
    <property type="gene ID" value="ISCW017470"/>
</dbReference>
<dbReference type="STRING" id="6945.B7P869"/>
<protein>
    <recommendedName>
        <fullName evidence="11">Alpha-latrotoxin</fullName>
    </recommendedName>
</protein>